<dbReference type="Gene3D" id="3.20.20.190">
    <property type="entry name" value="Phosphatidylinositol (PI) phosphodiesterase"/>
    <property type="match status" value="1"/>
</dbReference>
<proteinExistence type="predicted"/>
<reference evidence="2" key="1">
    <citation type="submission" date="2020-05" db="EMBL/GenBank/DDBJ databases">
        <authorList>
            <person name="Chiriac C."/>
            <person name="Salcher M."/>
            <person name="Ghai R."/>
            <person name="Kavagutti S V."/>
        </authorList>
    </citation>
    <scope>NUCLEOTIDE SEQUENCE</scope>
</reference>
<name>A0A6J6DXY9_9ZZZZ</name>
<keyword evidence="1" id="KW-0472">Membrane</keyword>
<protein>
    <submittedName>
        <fullName evidence="2">Unannotated protein</fullName>
    </submittedName>
</protein>
<dbReference type="AlphaFoldDB" id="A0A6J6DXY9"/>
<dbReference type="PROSITE" id="PS50007">
    <property type="entry name" value="PIPLC_X_DOMAIN"/>
    <property type="match status" value="1"/>
</dbReference>
<dbReference type="GO" id="GO:0008081">
    <property type="term" value="F:phosphoric diester hydrolase activity"/>
    <property type="evidence" value="ECO:0007669"/>
    <property type="project" value="InterPro"/>
</dbReference>
<keyword evidence="1" id="KW-0812">Transmembrane</keyword>
<dbReference type="GO" id="GO:0006629">
    <property type="term" value="P:lipid metabolic process"/>
    <property type="evidence" value="ECO:0007669"/>
    <property type="project" value="InterPro"/>
</dbReference>
<feature type="transmembrane region" description="Helical" evidence="1">
    <location>
        <begin position="20"/>
        <end position="38"/>
    </location>
</feature>
<evidence type="ECO:0000313" key="2">
    <source>
        <dbReference type="EMBL" id="CAB4568064.1"/>
    </source>
</evidence>
<dbReference type="EMBL" id="CAEZTT010000005">
    <property type="protein sequence ID" value="CAB4568064.1"/>
    <property type="molecule type" value="Genomic_DNA"/>
</dbReference>
<feature type="transmembrane region" description="Helical" evidence="1">
    <location>
        <begin position="58"/>
        <end position="79"/>
    </location>
</feature>
<dbReference type="InterPro" id="IPR017946">
    <property type="entry name" value="PLC-like_Pdiesterase_TIM-brl"/>
</dbReference>
<dbReference type="SUPFAM" id="SSF51695">
    <property type="entry name" value="PLC-like phosphodiesterases"/>
    <property type="match status" value="1"/>
</dbReference>
<gene>
    <name evidence="2" type="ORF">UFOPK1726_00113</name>
</gene>
<organism evidence="2">
    <name type="scientific">freshwater metagenome</name>
    <dbReference type="NCBI Taxonomy" id="449393"/>
    <lineage>
        <taxon>unclassified sequences</taxon>
        <taxon>metagenomes</taxon>
        <taxon>ecological metagenomes</taxon>
    </lineage>
</organism>
<sequence>MGIAEIWGTITTGVVKGYTYVSPILWIMVLFYIIMMYLPDYITSLQEKQPASKTGRFLLNNLNLVLTIPTVYFICVLLGYTTYGAAISVAVFVLIQIIIYVAHPDVMADYASNEESMSERRAVSSEYSKIYDPITQKPYKVSDYFICSSYKSAIPRYTADGPIVSSEYLKGVIRNGARMIWLDVFRDSLNSTAEPVIAIGDELGNKIFTSNTLSVKDAFDAIVVARNEMEGNSTGDGLKDPLFIFLSLKTGGKRGPENKLAQYIKEKFGNAGLLMPNQYGSQNSVLFDTSITEVLGRVVIMTDRFPVSKSLNEMVNYVVCGSNVLDEADKLGDPKKCVISPAPLGNSKIMLQPIDKLAGSNMDEIFSTGLNSIMVSVPNKPGENYDPARAWFFGTQFVFMHMSIDGDMGDHYRKYMGPMSFCGSSSSDEDFSFKKFSFVVKPTSVDCDKAEVIIGKETRQLRNTVA</sequence>
<evidence type="ECO:0000256" key="1">
    <source>
        <dbReference type="SAM" id="Phobius"/>
    </source>
</evidence>
<accession>A0A6J6DXY9</accession>
<keyword evidence="1" id="KW-1133">Transmembrane helix</keyword>
<feature type="transmembrane region" description="Helical" evidence="1">
    <location>
        <begin position="85"/>
        <end position="102"/>
    </location>
</feature>